<dbReference type="Proteomes" id="UP000076335">
    <property type="component" value="Unassembled WGS sequence"/>
</dbReference>
<reference evidence="1 2" key="1">
    <citation type="submission" date="2015-12" db="EMBL/GenBank/DDBJ databases">
        <title>Genome sequence of Thalassospira lucentensis MCCC 1A02072.</title>
        <authorList>
            <person name="Lu L."/>
            <person name="Lai Q."/>
            <person name="Shao Z."/>
            <person name="Qian P."/>
        </authorList>
    </citation>
    <scope>NUCLEOTIDE SEQUENCE [LARGE SCALE GENOMIC DNA]</scope>
    <source>
        <strain evidence="1 2">MCCC 1A02072</strain>
    </source>
</reference>
<evidence type="ECO:0000313" key="2">
    <source>
        <dbReference type="Proteomes" id="UP000076335"/>
    </source>
</evidence>
<dbReference type="AlphaFoldDB" id="A0A154L7N7"/>
<organism evidence="1 2">
    <name type="scientific">Thalassospira lucentensis</name>
    <dbReference type="NCBI Taxonomy" id="168935"/>
    <lineage>
        <taxon>Bacteria</taxon>
        <taxon>Pseudomonadati</taxon>
        <taxon>Pseudomonadota</taxon>
        <taxon>Alphaproteobacteria</taxon>
        <taxon>Rhodospirillales</taxon>
        <taxon>Thalassospiraceae</taxon>
        <taxon>Thalassospira</taxon>
    </lineage>
</organism>
<name>A0A154L7N7_9PROT</name>
<dbReference type="EMBL" id="LPVY01000005">
    <property type="protein sequence ID" value="KZB66711.1"/>
    <property type="molecule type" value="Genomic_DNA"/>
</dbReference>
<gene>
    <name evidence="1" type="ORF">AUP42_14335</name>
</gene>
<proteinExistence type="predicted"/>
<sequence>MRISVNAAVETGILKLGCGGLYTSAVTKLWKNNWFAGTFTKNTITGNHEIKAVVLGAAVTNEWGRK</sequence>
<protein>
    <submittedName>
        <fullName evidence="1">Uncharacterized protein</fullName>
    </submittedName>
</protein>
<comment type="caution">
    <text evidence="1">The sequence shown here is derived from an EMBL/GenBank/DDBJ whole genome shotgun (WGS) entry which is preliminary data.</text>
</comment>
<evidence type="ECO:0000313" key="1">
    <source>
        <dbReference type="EMBL" id="KZB66711.1"/>
    </source>
</evidence>
<accession>A0A154L7N7</accession>